<dbReference type="EMBL" id="LFBV01000003">
    <property type="protein sequence ID" value="OKH94085.1"/>
    <property type="molecule type" value="Genomic_DNA"/>
</dbReference>
<dbReference type="Gene3D" id="1.10.540.10">
    <property type="entry name" value="Acyl-CoA dehydrogenase/oxidase, N-terminal domain"/>
    <property type="match status" value="1"/>
</dbReference>
<dbReference type="SUPFAM" id="SSF47203">
    <property type="entry name" value="Acyl-CoA dehydrogenase C-terminal domain-like"/>
    <property type="match status" value="1"/>
</dbReference>
<evidence type="ECO:0008006" key="10">
    <source>
        <dbReference type="Google" id="ProtNLM"/>
    </source>
</evidence>
<evidence type="ECO:0000313" key="8">
    <source>
        <dbReference type="EMBL" id="OKH94085.1"/>
    </source>
</evidence>
<name>A0A1Q4V8E1_9ACTN</name>
<reference evidence="8 9" key="1">
    <citation type="submission" date="2015-06" db="EMBL/GenBank/DDBJ databases">
        <title>Cloning and characterization of the uncialamcin biosynthetic gene cluster.</title>
        <authorList>
            <person name="Yan X."/>
            <person name="Huang T."/>
            <person name="Ge H."/>
            <person name="Shen B."/>
        </authorList>
    </citation>
    <scope>NUCLEOTIDE SEQUENCE [LARGE SCALE GENOMIC DNA]</scope>
    <source>
        <strain evidence="8 9">DCA2648</strain>
    </source>
</reference>
<evidence type="ECO:0000259" key="7">
    <source>
        <dbReference type="Pfam" id="PF02770"/>
    </source>
</evidence>
<evidence type="ECO:0000256" key="5">
    <source>
        <dbReference type="RuleBase" id="RU362125"/>
    </source>
</evidence>
<dbReference type="RefSeq" id="WP_073788605.1">
    <property type="nucleotide sequence ID" value="NZ_LFBV01000003.1"/>
</dbReference>
<sequence>MIELDSSLRGLRDLCREIAPDLRARAAAVDADPLDMAPHLDSPTLALLRAASTPEPFRTQDVPPHAGAYASSCLARVVANLELARGDAGILSANTGPSLAGLAVDALGSDEQRDLFYRALADGRTWSFFGMTEERHGSDATALETRLDRDPDGGHRLNGAKRYVANATRGTIGVVFARTGPGPLPIRAVLLRRPAPGLTGGLLEMSGLRGACIGAMAFDEVPVTPGTVLGAHLPASRRGLWGASRAFNVMRVQIAAQALGVGYAAHDLVRARRPGWPGGELLRARLDGARALLHDVAAGIDHAPDDRRPPSVAKLHATRLATEVVERVEHALGPGSLLEHPLLEKWCRDVHAFEFMDGTSNILRLHIAPTGVPRPAAT</sequence>
<feature type="domain" description="Acyl-CoA dehydrogenase/oxidase C-terminal" evidence="6">
    <location>
        <begin position="282"/>
        <end position="368"/>
    </location>
</feature>
<evidence type="ECO:0000256" key="4">
    <source>
        <dbReference type="ARBA" id="ARBA00022827"/>
    </source>
</evidence>
<dbReference type="Gene3D" id="1.20.140.10">
    <property type="entry name" value="Butyryl-CoA Dehydrogenase, subunit A, domain 3"/>
    <property type="match status" value="2"/>
</dbReference>
<dbReference type="InterPro" id="IPR036250">
    <property type="entry name" value="AcylCo_DH-like_C"/>
</dbReference>
<evidence type="ECO:0000313" key="9">
    <source>
        <dbReference type="Proteomes" id="UP000186455"/>
    </source>
</evidence>
<comment type="caution">
    <text evidence="8">The sequence shown here is derived from an EMBL/GenBank/DDBJ whole genome shotgun (WGS) entry which is preliminary data.</text>
</comment>
<comment type="similarity">
    <text evidence="2 5">Belongs to the acyl-CoA dehydrogenase family.</text>
</comment>
<dbReference type="PANTHER" id="PTHR43884:SF12">
    <property type="entry name" value="ISOVALERYL-COA DEHYDROGENASE, MITOCHONDRIAL-RELATED"/>
    <property type="match status" value="1"/>
</dbReference>
<accession>A0A1Q4V8E1</accession>
<dbReference type="GO" id="GO:0003995">
    <property type="term" value="F:acyl-CoA dehydrogenase activity"/>
    <property type="evidence" value="ECO:0007669"/>
    <property type="project" value="TreeGrafter"/>
</dbReference>
<dbReference type="InterPro" id="IPR009075">
    <property type="entry name" value="AcylCo_DH/oxidase_C"/>
</dbReference>
<protein>
    <recommendedName>
        <fullName evidence="10">Acyl-CoA dehydrogenase</fullName>
    </recommendedName>
</protein>
<dbReference type="Pfam" id="PF02770">
    <property type="entry name" value="Acyl-CoA_dh_M"/>
    <property type="match status" value="1"/>
</dbReference>
<dbReference type="Gene3D" id="2.40.110.10">
    <property type="entry name" value="Butyryl-CoA Dehydrogenase, subunit A, domain 2"/>
    <property type="match status" value="1"/>
</dbReference>
<dbReference type="GO" id="GO:0050660">
    <property type="term" value="F:flavin adenine dinucleotide binding"/>
    <property type="evidence" value="ECO:0007669"/>
    <property type="project" value="InterPro"/>
</dbReference>
<keyword evidence="5" id="KW-0560">Oxidoreductase</keyword>
<comment type="cofactor">
    <cofactor evidence="1 5">
        <name>FAD</name>
        <dbReference type="ChEBI" id="CHEBI:57692"/>
    </cofactor>
</comment>
<dbReference type="Pfam" id="PF00441">
    <property type="entry name" value="Acyl-CoA_dh_1"/>
    <property type="match status" value="1"/>
</dbReference>
<dbReference type="AlphaFoldDB" id="A0A1Q4V8E1"/>
<dbReference type="InterPro" id="IPR009100">
    <property type="entry name" value="AcylCoA_DH/oxidase_NM_dom_sf"/>
</dbReference>
<dbReference type="InterPro" id="IPR037069">
    <property type="entry name" value="AcylCoA_DH/ox_N_sf"/>
</dbReference>
<evidence type="ECO:0000256" key="1">
    <source>
        <dbReference type="ARBA" id="ARBA00001974"/>
    </source>
</evidence>
<evidence type="ECO:0000256" key="3">
    <source>
        <dbReference type="ARBA" id="ARBA00022630"/>
    </source>
</evidence>
<proteinExistence type="inferred from homology"/>
<evidence type="ECO:0000259" key="6">
    <source>
        <dbReference type="Pfam" id="PF00441"/>
    </source>
</evidence>
<dbReference type="InterPro" id="IPR006091">
    <property type="entry name" value="Acyl-CoA_Oxase/DH_mid-dom"/>
</dbReference>
<gene>
    <name evidence="8" type="ORF">AB852_15690</name>
</gene>
<dbReference type="InterPro" id="IPR046373">
    <property type="entry name" value="Acyl-CoA_Oxase/DH_mid-dom_sf"/>
</dbReference>
<dbReference type="CDD" id="cd00567">
    <property type="entry name" value="ACAD"/>
    <property type="match status" value="1"/>
</dbReference>
<evidence type="ECO:0000256" key="2">
    <source>
        <dbReference type="ARBA" id="ARBA00009347"/>
    </source>
</evidence>
<keyword evidence="9" id="KW-1185">Reference proteome</keyword>
<dbReference type="Proteomes" id="UP000186455">
    <property type="component" value="Unassembled WGS sequence"/>
</dbReference>
<organism evidence="8 9">
    <name type="scientific">Streptomyces uncialis</name>
    <dbReference type="NCBI Taxonomy" id="1048205"/>
    <lineage>
        <taxon>Bacteria</taxon>
        <taxon>Bacillati</taxon>
        <taxon>Actinomycetota</taxon>
        <taxon>Actinomycetes</taxon>
        <taxon>Kitasatosporales</taxon>
        <taxon>Streptomycetaceae</taxon>
        <taxon>Streptomyces</taxon>
    </lineage>
</organism>
<keyword evidence="3 5" id="KW-0285">Flavoprotein</keyword>
<keyword evidence="4 5" id="KW-0274">FAD</keyword>
<dbReference type="SUPFAM" id="SSF56645">
    <property type="entry name" value="Acyl-CoA dehydrogenase NM domain-like"/>
    <property type="match status" value="1"/>
</dbReference>
<dbReference type="STRING" id="1048205.AB852_15690"/>
<dbReference type="PANTHER" id="PTHR43884">
    <property type="entry name" value="ACYL-COA DEHYDROGENASE"/>
    <property type="match status" value="1"/>
</dbReference>
<feature type="domain" description="Acyl-CoA oxidase/dehydrogenase middle" evidence="7">
    <location>
        <begin position="129"/>
        <end position="221"/>
    </location>
</feature>